<dbReference type="InterPro" id="IPR037363">
    <property type="entry name" value="Sec13/Seh1_fam"/>
</dbReference>
<evidence type="ECO:0000256" key="5">
    <source>
        <dbReference type="ARBA" id="ARBA00022723"/>
    </source>
</evidence>
<keyword evidence="9" id="KW-0862">Zinc</keyword>
<dbReference type="InterPro" id="IPR001680">
    <property type="entry name" value="WD40_rpt"/>
</dbReference>
<keyword evidence="4" id="KW-0853">WD repeat</keyword>
<dbReference type="PROSITE" id="PS01358">
    <property type="entry name" value="ZF_RANBP2_1"/>
    <property type="match status" value="1"/>
</dbReference>
<dbReference type="OrthoDB" id="1878647at2759"/>
<evidence type="ECO:0000256" key="11">
    <source>
        <dbReference type="ARBA" id="ARBA00022927"/>
    </source>
</evidence>
<dbReference type="Pfam" id="PF00400">
    <property type="entry name" value="WD40"/>
    <property type="match status" value="2"/>
</dbReference>
<evidence type="ECO:0000256" key="15">
    <source>
        <dbReference type="SAM" id="MobiDB-lite"/>
    </source>
</evidence>
<dbReference type="Gene3D" id="2.130.10.10">
    <property type="entry name" value="YVTN repeat-like/Quinoprotein amine dehydrogenase"/>
    <property type="match status" value="1"/>
</dbReference>
<comment type="subcellular location">
    <subcellularLocation>
        <location evidence="1">Nucleus</location>
        <location evidence="1">Nuclear pore complex</location>
    </subcellularLocation>
</comment>
<feature type="non-terminal residue" evidence="17">
    <location>
        <position position="484"/>
    </location>
</feature>
<dbReference type="SUPFAM" id="SSF50978">
    <property type="entry name" value="WD40 repeat-like"/>
    <property type="match status" value="1"/>
</dbReference>
<dbReference type="GO" id="GO:0034198">
    <property type="term" value="P:cellular response to amino acid starvation"/>
    <property type="evidence" value="ECO:0007669"/>
    <property type="project" value="TreeGrafter"/>
</dbReference>
<dbReference type="FunFam" id="4.10.1060.10:FF:000004">
    <property type="entry name" value="Zinc finger Ran-binding domain-containing protein 2"/>
    <property type="match status" value="1"/>
</dbReference>
<keyword evidence="5" id="KW-0479">Metal-binding</keyword>
<accession>A0A9N9DZ43</accession>
<dbReference type="Gene3D" id="4.10.1060.10">
    <property type="entry name" value="Zinc finger, RanBP2-type"/>
    <property type="match status" value="1"/>
</dbReference>
<evidence type="ECO:0000259" key="16">
    <source>
        <dbReference type="PROSITE" id="PS50199"/>
    </source>
</evidence>
<dbReference type="InterPro" id="IPR015943">
    <property type="entry name" value="WD40/YVTN_repeat-like_dom_sf"/>
</dbReference>
<evidence type="ECO:0000256" key="13">
    <source>
        <dbReference type="ARBA" id="ARBA00023242"/>
    </source>
</evidence>
<evidence type="ECO:0000256" key="9">
    <source>
        <dbReference type="ARBA" id="ARBA00022833"/>
    </source>
</evidence>
<comment type="similarity">
    <text evidence="2">Belongs to the WD repeat SEC13 family.</text>
</comment>
<dbReference type="InterPro" id="IPR036443">
    <property type="entry name" value="Znf_RanBP2_sf"/>
</dbReference>
<keyword evidence="7 14" id="KW-0863">Zinc-finger</keyword>
<dbReference type="Proteomes" id="UP000789342">
    <property type="component" value="Unassembled WGS sequence"/>
</dbReference>
<evidence type="ECO:0000256" key="12">
    <source>
        <dbReference type="ARBA" id="ARBA00023132"/>
    </source>
</evidence>
<name>A0A9N9DZ43_9GLOM</name>
<dbReference type="GO" id="GO:0015031">
    <property type="term" value="P:protein transport"/>
    <property type="evidence" value="ECO:0007669"/>
    <property type="project" value="UniProtKB-KW"/>
</dbReference>
<dbReference type="PANTHER" id="PTHR11024">
    <property type="entry name" value="NUCLEAR PORE COMPLEX PROTEIN SEC13 / SEH1 FAMILY MEMBER"/>
    <property type="match status" value="1"/>
</dbReference>
<comment type="caution">
    <text evidence="17">The sequence shown here is derived from an EMBL/GenBank/DDBJ whole genome shotgun (WGS) entry which is preliminary data.</text>
</comment>
<feature type="compositionally biased region" description="Basic and acidic residues" evidence="15">
    <location>
        <begin position="287"/>
        <end position="310"/>
    </location>
</feature>
<keyword evidence="12" id="KW-0811">Translocation</keyword>
<dbReference type="GO" id="GO:0031080">
    <property type="term" value="C:nuclear pore outer ring"/>
    <property type="evidence" value="ECO:0007669"/>
    <property type="project" value="TreeGrafter"/>
</dbReference>
<evidence type="ECO:0000256" key="1">
    <source>
        <dbReference type="ARBA" id="ARBA00004567"/>
    </source>
</evidence>
<evidence type="ECO:0000313" key="18">
    <source>
        <dbReference type="Proteomes" id="UP000789342"/>
    </source>
</evidence>
<evidence type="ECO:0000256" key="2">
    <source>
        <dbReference type="ARBA" id="ARBA00010102"/>
    </source>
</evidence>
<dbReference type="GO" id="GO:0051028">
    <property type="term" value="P:mRNA transport"/>
    <property type="evidence" value="ECO:0007669"/>
    <property type="project" value="UniProtKB-KW"/>
</dbReference>
<dbReference type="SMART" id="SM00547">
    <property type="entry name" value="ZnF_RBZ"/>
    <property type="match status" value="1"/>
</dbReference>
<dbReference type="InterPro" id="IPR036322">
    <property type="entry name" value="WD40_repeat_dom_sf"/>
</dbReference>
<dbReference type="SUPFAM" id="SSF90209">
    <property type="entry name" value="Ran binding protein zinc finger-like"/>
    <property type="match status" value="1"/>
</dbReference>
<keyword evidence="12" id="KW-0906">Nuclear pore complex</keyword>
<evidence type="ECO:0000313" key="17">
    <source>
        <dbReference type="EMBL" id="CAG8653495.1"/>
    </source>
</evidence>
<keyword evidence="10" id="KW-0694">RNA-binding</keyword>
<gene>
    <name evidence="17" type="ORF">AMORRO_LOCUS10078</name>
</gene>
<keyword evidence="11" id="KW-0653">Protein transport</keyword>
<proteinExistence type="inferred from homology"/>
<keyword evidence="18" id="KW-1185">Reference proteome</keyword>
<dbReference type="PANTHER" id="PTHR11024:SF3">
    <property type="entry name" value="NUCLEOPORIN SEH1"/>
    <property type="match status" value="1"/>
</dbReference>
<feature type="region of interest" description="Disordered" evidence="15">
    <location>
        <begin position="273"/>
        <end position="327"/>
    </location>
</feature>
<protein>
    <submittedName>
        <fullName evidence="17">7572_t:CDS:1</fullName>
    </submittedName>
</protein>
<keyword evidence="8" id="KW-0509">mRNA transport</keyword>
<evidence type="ECO:0000256" key="6">
    <source>
        <dbReference type="ARBA" id="ARBA00022737"/>
    </source>
</evidence>
<dbReference type="SMART" id="SM00320">
    <property type="entry name" value="WD40"/>
    <property type="match status" value="2"/>
</dbReference>
<evidence type="ECO:0000256" key="14">
    <source>
        <dbReference type="PROSITE-ProRule" id="PRU00322"/>
    </source>
</evidence>
<dbReference type="PROSITE" id="PS50199">
    <property type="entry name" value="ZF_RANBP2_2"/>
    <property type="match status" value="1"/>
</dbReference>
<dbReference type="EMBL" id="CAJVPV010010641">
    <property type="protein sequence ID" value="CAG8653495.1"/>
    <property type="molecule type" value="Genomic_DNA"/>
</dbReference>
<dbReference type="Pfam" id="PF00641">
    <property type="entry name" value="Zn_ribbon_RanBP"/>
    <property type="match status" value="1"/>
</dbReference>
<dbReference type="GO" id="GO:0035859">
    <property type="term" value="C:Seh1-associated complex"/>
    <property type="evidence" value="ECO:0007669"/>
    <property type="project" value="TreeGrafter"/>
</dbReference>
<keyword evidence="13" id="KW-0539">Nucleus</keyword>
<evidence type="ECO:0000256" key="4">
    <source>
        <dbReference type="ARBA" id="ARBA00022574"/>
    </source>
</evidence>
<evidence type="ECO:0000256" key="10">
    <source>
        <dbReference type="ARBA" id="ARBA00022884"/>
    </source>
</evidence>
<evidence type="ECO:0000256" key="3">
    <source>
        <dbReference type="ARBA" id="ARBA00022448"/>
    </source>
</evidence>
<keyword evidence="6" id="KW-0677">Repeat</keyword>
<dbReference type="GO" id="GO:0005198">
    <property type="term" value="F:structural molecule activity"/>
    <property type="evidence" value="ECO:0007669"/>
    <property type="project" value="InterPro"/>
</dbReference>
<evidence type="ECO:0000256" key="7">
    <source>
        <dbReference type="ARBA" id="ARBA00022771"/>
    </source>
</evidence>
<feature type="domain" description="RanBP2-type" evidence="16">
    <location>
        <begin position="250"/>
        <end position="279"/>
    </location>
</feature>
<evidence type="ECO:0000256" key="8">
    <source>
        <dbReference type="ARBA" id="ARBA00022816"/>
    </source>
</evidence>
<dbReference type="GO" id="GO:1904263">
    <property type="term" value="P:positive regulation of TORC1 signaling"/>
    <property type="evidence" value="ECO:0007669"/>
    <property type="project" value="TreeGrafter"/>
</dbReference>
<dbReference type="GO" id="GO:0008270">
    <property type="term" value="F:zinc ion binding"/>
    <property type="evidence" value="ECO:0007669"/>
    <property type="project" value="UniProtKB-KW"/>
</dbReference>
<dbReference type="AlphaFoldDB" id="A0A9N9DZ43"/>
<keyword evidence="3" id="KW-0813">Transport</keyword>
<dbReference type="InterPro" id="IPR001876">
    <property type="entry name" value="Znf_RanBP2"/>
</dbReference>
<feature type="region of interest" description="Disordered" evidence="15">
    <location>
        <begin position="200"/>
        <end position="236"/>
    </location>
</feature>
<organism evidence="17 18">
    <name type="scientific">Acaulospora morrowiae</name>
    <dbReference type="NCBI Taxonomy" id="94023"/>
    <lineage>
        <taxon>Eukaryota</taxon>
        <taxon>Fungi</taxon>
        <taxon>Fungi incertae sedis</taxon>
        <taxon>Mucoromycota</taxon>
        <taxon>Glomeromycotina</taxon>
        <taxon>Glomeromycetes</taxon>
        <taxon>Diversisporales</taxon>
        <taxon>Acaulosporaceae</taxon>
        <taxon>Acaulospora</taxon>
    </lineage>
</organism>
<reference evidence="17" key="1">
    <citation type="submission" date="2021-06" db="EMBL/GenBank/DDBJ databases">
        <authorList>
            <person name="Kallberg Y."/>
            <person name="Tangrot J."/>
            <person name="Rosling A."/>
        </authorList>
    </citation>
    <scope>NUCLEOTIDE SEQUENCE</scope>
    <source>
        <strain evidence="17">CL551</strain>
    </source>
</reference>
<sequence length="484" mass="54233">HTTKESDGNYCLSWCPSRTQNPMIVVGCGNQNNAKIFRQDSSQKWLPHEILDGHMMPVYDVSWAPSMGRSYHLIATASKDHHVRIFKLVDNKKDGFDVTLVAQLPDHNVEVWKVEWNVTGTILSSSGDDGKISNILNIIPLENQLHTLSCSFSDEDDDFREFSVVVVDNVDDELGRRNDNFSGCSEEELEIVISVEAEEAITEMGGSNRNEREYTSGGSSRTRQDDAGNASSSAGEVGRDFANRYGGLFSEKDWKCPICSNINWARRIECNQCKTPKPGSETTMGSREGRGGGFMERDEVVEYRRSRDAEKDDEYDEFGRRRKKNRDFGSNNGVGLHGMILLGTMKAQMRKKMVEIIKANNCPEICDQTINLADVLHGLDHHITMIEAEEVDQSRKIVEDIGRGLGHETGTEIETEGDHIVVDQGRYLGIGNDHLIGVGHVQLPEIVGNDPLTEADRYQNLDPVNADAKIHQHFGRDYHLIPGR</sequence>
<dbReference type="GO" id="GO:0003723">
    <property type="term" value="F:RNA binding"/>
    <property type="evidence" value="ECO:0007669"/>
    <property type="project" value="UniProtKB-KW"/>
</dbReference>